<dbReference type="AlphaFoldDB" id="A0A366I8J0"/>
<sequence length="40" mass="4834">MERKWEFVILLKTIFNLITKGTLFPEGTLFEIDELFQNEE</sequence>
<gene>
    <name evidence="1" type="ORF">DES36_10771</name>
</gene>
<proteinExistence type="predicted"/>
<evidence type="ECO:0000313" key="2">
    <source>
        <dbReference type="Proteomes" id="UP000253490"/>
    </source>
</evidence>
<name>A0A366I8J0_9FIRM</name>
<accession>A0A366I8J0</accession>
<reference evidence="1 2" key="1">
    <citation type="submission" date="2018-06" db="EMBL/GenBank/DDBJ databases">
        <title>Genomic Encyclopedia of Type Strains, Phase IV (KMG-IV): sequencing the most valuable type-strain genomes for metagenomic binning, comparative biology and taxonomic classification.</title>
        <authorList>
            <person name="Goeker M."/>
        </authorList>
    </citation>
    <scope>NUCLEOTIDE SEQUENCE [LARGE SCALE GENOMIC DNA]</scope>
    <source>
        <strain evidence="1 2">DSM 22112</strain>
    </source>
</reference>
<protein>
    <submittedName>
        <fullName evidence="1">Uncharacterized protein</fullName>
    </submittedName>
</protein>
<organism evidence="1 2">
    <name type="scientific">Alkalibaculum bacchi</name>
    <dbReference type="NCBI Taxonomy" id="645887"/>
    <lineage>
        <taxon>Bacteria</taxon>
        <taxon>Bacillati</taxon>
        <taxon>Bacillota</taxon>
        <taxon>Clostridia</taxon>
        <taxon>Eubacteriales</taxon>
        <taxon>Eubacteriaceae</taxon>
        <taxon>Alkalibaculum</taxon>
    </lineage>
</organism>
<dbReference type="RefSeq" id="WP_278278696.1">
    <property type="nucleotide sequence ID" value="NZ_CALNCS010000153.1"/>
</dbReference>
<dbReference type="EMBL" id="QNRX01000007">
    <property type="protein sequence ID" value="RBP65332.1"/>
    <property type="molecule type" value="Genomic_DNA"/>
</dbReference>
<keyword evidence="2" id="KW-1185">Reference proteome</keyword>
<comment type="caution">
    <text evidence="1">The sequence shown here is derived from an EMBL/GenBank/DDBJ whole genome shotgun (WGS) entry which is preliminary data.</text>
</comment>
<evidence type="ECO:0000313" key="1">
    <source>
        <dbReference type="EMBL" id="RBP65332.1"/>
    </source>
</evidence>
<dbReference type="Proteomes" id="UP000253490">
    <property type="component" value="Unassembled WGS sequence"/>
</dbReference>